<proteinExistence type="predicted"/>
<feature type="compositionally biased region" description="Basic residues" evidence="1">
    <location>
        <begin position="202"/>
        <end position="213"/>
    </location>
</feature>
<dbReference type="AlphaFoldDB" id="A0AAN6YGB1"/>
<protein>
    <submittedName>
        <fullName evidence="2">Uncharacterized protein</fullName>
    </submittedName>
</protein>
<accession>A0AAN6YGB1</accession>
<gene>
    <name evidence="2" type="ORF">QBC37DRAFT_383233</name>
</gene>
<feature type="compositionally biased region" description="Basic residues" evidence="1">
    <location>
        <begin position="175"/>
        <end position="189"/>
    </location>
</feature>
<feature type="compositionally biased region" description="Polar residues" evidence="1">
    <location>
        <begin position="147"/>
        <end position="162"/>
    </location>
</feature>
<keyword evidence="3" id="KW-1185">Reference proteome</keyword>
<evidence type="ECO:0000256" key="1">
    <source>
        <dbReference type="SAM" id="MobiDB-lite"/>
    </source>
</evidence>
<dbReference type="Proteomes" id="UP001301769">
    <property type="component" value="Unassembled WGS sequence"/>
</dbReference>
<sequence>MSFFAYLLSPWSNNKPQQERKTTRQPEKAQHAQEQKGGRTVLAQDHQGPDDTKVAKEVVQHAGLEMTSFPPFIPTAPNPHGTREFLRAAIAERSGTRQQVVKASEDIRRVNEEALRQVKSNEGGAGGKWQAASSLKAILARCPPPQQSNEESNRLPTLSRKGSSYFPAIPASPSKTKRGHTLEKKKKPSYSHLRLPRQPQKVLRKKDRYRRASQKVDPRLSPLGPMAERLQAMAMEEYDSERDWTD</sequence>
<reference evidence="2" key="2">
    <citation type="submission" date="2023-05" db="EMBL/GenBank/DDBJ databases">
        <authorList>
            <consortium name="Lawrence Berkeley National Laboratory"/>
            <person name="Steindorff A."/>
            <person name="Hensen N."/>
            <person name="Bonometti L."/>
            <person name="Westerberg I."/>
            <person name="Brannstrom I.O."/>
            <person name="Guillou S."/>
            <person name="Cros-Aarteil S."/>
            <person name="Calhoun S."/>
            <person name="Haridas S."/>
            <person name="Kuo A."/>
            <person name="Mondo S."/>
            <person name="Pangilinan J."/>
            <person name="Riley R."/>
            <person name="Labutti K."/>
            <person name="Andreopoulos B."/>
            <person name="Lipzen A."/>
            <person name="Chen C."/>
            <person name="Yanf M."/>
            <person name="Daum C."/>
            <person name="Ng V."/>
            <person name="Clum A."/>
            <person name="Ohm R."/>
            <person name="Martin F."/>
            <person name="Silar P."/>
            <person name="Natvig D."/>
            <person name="Lalanne C."/>
            <person name="Gautier V."/>
            <person name="Ament-Velasquez S.L."/>
            <person name="Kruys A."/>
            <person name="Hutchinson M.I."/>
            <person name="Powell A.J."/>
            <person name="Barry K."/>
            <person name="Miller A.N."/>
            <person name="Grigoriev I.V."/>
            <person name="Debuchy R."/>
            <person name="Gladieux P."/>
            <person name="Thoren M.H."/>
            <person name="Johannesson H."/>
        </authorList>
    </citation>
    <scope>NUCLEOTIDE SEQUENCE</scope>
    <source>
        <strain evidence="2">PSN293</strain>
    </source>
</reference>
<organism evidence="2 3">
    <name type="scientific">Rhypophila decipiens</name>
    <dbReference type="NCBI Taxonomy" id="261697"/>
    <lineage>
        <taxon>Eukaryota</taxon>
        <taxon>Fungi</taxon>
        <taxon>Dikarya</taxon>
        <taxon>Ascomycota</taxon>
        <taxon>Pezizomycotina</taxon>
        <taxon>Sordariomycetes</taxon>
        <taxon>Sordariomycetidae</taxon>
        <taxon>Sordariales</taxon>
        <taxon>Naviculisporaceae</taxon>
        <taxon>Rhypophila</taxon>
    </lineage>
</organism>
<evidence type="ECO:0000313" key="3">
    <source>
        <dbReference type="Proteomes" id="UP001301769"/>
    </source>
</evidence>
<feature type="region of interest" description="Disordered" evidence="1">
    <location>
        <begin position="1"/>
        <end position="52"/>
    </location>
</feature>
<reference evidence="2" key="1">
    <citation type="journal article" date="2023" name="Mol. Phylogenet. Evol.">
        <title>Genome-scale phylogeny and comparative genomics of the fungal order Sordariales.</title>
        <authorList>
            <person name="Hensen N."/>
            <person name="Bonometti L."/>
            <person name="Westerberg I."/>
            <person name="Brannstrom I.O."/>
            <person name="Guillou S."/>
            <person name="Cros-Aarteil S."/>
            <person name="Calhoun S."/>
            <person name="Haridas S."/>
            <person name="Kuo A."/>
            <person name="Mondo S."/>
            <person name="Pangilinan J."/>
            <person name="Riley R."/>
            <person name="LaButti K."/>
            <person name="Andreopoulos B."/>
            <person name="Lipzen A."/>
            <person name="Chen C."/>
            <person name="Yan M."/>
            <person name="Daum C."/>
            <person name="Ng V."/>
            <person name="Clum A."/>
            <person name="Steindorff A."/>
            <person name="Ohm R.A."/>
            <person name="Martin F."/>
            <person name="Silar P."/>
            <person name="Natvig D.O."/>
            <person name="Lalanne C."/>
            <person name="Gautier V."/>
            <person name="Ament-Velasquez S.L."/>
            <person name="Kruys A."/>
            <person name="Hutchinson M.I."/>
            <person name="Powell A.J."/>
            <person name="Barry K."/>
            <person name="Miller A.N."/>
            <person name="Grigoriev I.V."/>
            <person name="Debuchy R."/>
            <person name="Gladieux P."/>
            <person name="Hiltunen Thoren M."/>
            <person name="Johannesson H."/>
        </authorList>
    </citation>
    <scope>NUCLEOTIDE SEQUENCE</scope>
    <source>
        <strain evidence="2">PSN293</strain>
    </source>
</reference>
<feature type="region of interest" description="Disordered" evidence="1">
    <location>
        <begin position="141"/>
        <end position="227"/>
    </location>
</feature>
<feature type="compositionally biased region" description="Basic and acidic residues" evidence="1">
    <location>
        <begin position="17"/>
        <end position="37"/>
    </location>
</feature>
<evidence type="ECO:0000313" key="2">
    <source>
        <dbReference type="EMBL" id="KAK4218794.1"/>
    </source>
</evidence>
<dbReference type="EMBL" id="MU858051">
    <property type="protein sequence ID" value="KAK4218794.1"/>
    <property type="molecule type" value="Genomic_DNA"/>
</dbReference>
<comment type="caution">
    <text evidence="2">The sequence shown here is derived from an EMBL/GenBank/DDBJ whole genome shotgun (WGS) entry which is preliminary data.</text>
</comment>
<name>A0AAN6YGB1_9PEZI</name>